<sequence>SIGLWIVSMIRTGSNRNLCMEHIKQLFHILRSYFYPSNDGNLGNFFSLLQRIPEALIERIRFEKLDKYEWLRKDRQPESFIQDSDIEQLVVCMRDIVLKALFSKTLFNDAIKTYQYLCFLRPDLMLPVLIDQVYSSFESNVEPHRYTPLLACLVSVPRELVIFDEKIQNQKHILNLLISVVPGIDLNDLNKLILTFQFLTNILSHIIVLDCSPAIELRNDLSDYEKEICQMTSNFDDFAHTLFDKLFNFVDHLKNDNTSEVCDTVSQANYYSRINSTLSNENVTQVHCVEMFKVLISQSSKQILRLITEKCFKFINGRAFNTKSGDILAYLIGYLVVSGYARQAFELYFNYVYDNLMGFKKLKNFNSLLQNERVDPTILWNLHLFSFLAKTNGPILVQNIDRIKEILQAYRLTTNKECISHMTTCYSNLITSLTKITPKETCSVGYNIIFDDNNNFFTKHLPIRDWGLYIEPKSLNIEYHIPNVQEISTALEITNSVLTDSMTFLRKSILGLYSTKKEDSNSNKFSKEDNYRELNYIYHVVNGASCLLKRPNTQKYVTEHIDSVVNIGLKEEVNKGLGFEADNIKDESHEYFSLCESDRNILLNMRKDLIEFCMKLIEKLVDDKSNDTIMLILLSRVSNLGV</sequence>
<name>A0A814HRU0_9BILA</name>
<protein>
    <recommendedName>
        <fullName evidence="1">Proteasome activator Blm10 middle HEAT repeats region domain-containing protein</fullName>
    </recommendedName>
</protein>
<dbReference type="GO" id="GO:0016504">
    <property type="term" value="F:peptidase activator activity"/>
    <property type="evidence" value="ECO:0007669"/>
    <property type="project" value="InterPro"/>
</dbReference>
<dbReference type="AlphaFoldDB" id="A0A814HRU0"/>
<evidence type="ECO:0000313" key="3">
    <source>
        <dbReference type="Proteomes" id="UP000663879"/>
    </source>
</evidence>
<proteinExistence type="predicted"/>
<reference evidence="2" key="1">
    <citation type="submission" date="2021-02" db="EMBL/GenBank/DDBJ databases">
        <authorList>
            <person name="Nowell W R."/>
        </authorList>
    </citation>
    <scope>NUCLEOTIDE SEQUENCE</scope>
    <source>
        <strain evidence="2">Ploen Becks lab</strain>
    </source>
</reference>
<feature type="domain" description="Proteasome activator Blm10 middle HEAT repeats region" evidence="1">
    <location>
        <begin position="24"/>
        <end position="548"/>
    </location>
</feature>
<dbReference type="GO" id="GO:0005634">
    <property type="term" value="C:nucleus"/>
    <property type="evidence" value="ECO:0007669"/>
    <property type="project" value="TreeGrafter"/>
</dbReference>
<dbReference type="EMBL" id="CAJNOC010004215">
    <property type="protein sequence ID" value="CAF1013626.1"/>
    <property type="molecule type" value="Genomic_DNA"/>
</dbReference>
<evidence type="ECO:0000259" key="1">
    <source>
        <dbReference type="Pfam" id="PF16507"/>
    </source>
</evidence>
<gene>
    <name evidence="2" type="ORF">OXX778_LOCUS17016</name>
</gene>
<dbReference type="PANTHER" id="PTHR32170:SF3">
    <property type="entry name" value="PROTEASOME ACTIVATOR COMPLEX SUBUNIT 4"/>
    <property type="match status" value="1"/>
</dbReference>
<dbReference type="GO" id="GO:0010499">
    <property type="term" value="P:proteasomal ubiquitin-independent protein catabolic process"/>
    <property type="evidence" value="ECO:0007669"/>
    <property type="project" value="TreeGrafter"/>
</dbReference>
<comment type="caution">
    <text evidence="2">The sequence shown here is derived from an EMBL/GenBank/DDBJ whole genome shotgun (WGS) entry which is preliminary data.</text>
</comment>
<organism evidence="2 3">
    <name type="scientific">Brachionus calyciflorus</name>
    <dbReference type="NCBI Taxonomy" id="104777"/>
    <lineage>
        <taxon>Eukaryota</taxon>
        <taxon>Metazoa</taxon>
        <taxon>Spiralia</taxon>
        <taxon>Gnathifera</taxon>
        <taxon>Rotifera</taxon>
        <taxon>Eurotatoria</taxon>
        <taxon>Monogononta</taxon>
        <taxon>Pseudotrocha</taxon>
        <taxon>Ploima</taxon>
        <taxon>Brachionidae</taxon>
        <taxon>Brachionus</taxon>
    </lineage>
</organism>
<dbReference type="Pfam" id="PF16507">
    <property type="entry name" value="HEAT_PSME4_mid"/>
    <property type="match status" value="1"/>
</dbReference>
<evidence type="ECO:0000313" key="2">
    <source>
        <dbReference type="EMBL" id="CAF1013626.1"/>
    </source>
</evidence>
<dbReference type="InterPro" id="IPR032430">
    <property type="entry name" value="Blm10_mid"/>
</dbReference>
<dbReference type="Proteomes" id="UP000663879">
    <property type="component" value="Unassembled WGS sequence"/>
</dbReference>
<keyword evidence="3" id="KW-1185">Reference proteome</keyword>
<accession>A0A814HRU0</accession>
<dbReference type="PANTHER" id="PTHR32170">
    <property type="entry name" value="PROTEASOME ACTIVATOR COMPLEX SUBUNIT 4"/>
    <property type="match status" value="1"/>
</dbReference>
<feature type="non-terminal residue" evidence="2">
    <location>
        <position position="1"/>
    </location>
</feature>
<dbReference type="GO" id="GO:0070628">
    <property type="term" value="F:proteasome binding"/>
    <property type="evidence" value="ECO:0007669"/>
    <property type="project" value="InterPro"/>
</dbReference>
<dbReference type="GO" id="GO:0005829">
    <property type="term" value="C:cytosol"/>
    <property type="evidence" value="ECO:0007669"/>
    <property type="project" value="TreeGrafter"/>
</dbReference>
<dbReference type="OrthoDB" id="17907at2759"/>
<dbReference type="InterPro" id="IPR035309">
    <property type="entry name" value="PSME4"/>
</dbReference>